<reference evidence="1" key="1">
    <citation type="journal article" date="2016" name="Nat. Genet.">
        <title>A high-quality carrot genome assembly provides new insights into carotenoid accumulation and asterid genome evolution.</title>
        <authorList>
            <person name="Iorizzo M."/>
            <person name="Ellison S."/>
            <person name="Senalik D."/>
            <person name="Zeng P."/>
            <person name="Satapoomin P."/>
            <person name="Huang J."/>
            <person name="Bowman M."/>
            <person name="Iovene M."/>
            <person name="Sanseverino W."/>
            <person name="Cavagnaro P."/>
            <person name="Yildiz M."/>
            <person name="Macko-Podgorni A."/>
            <person name="Moranska E."/>
            <person name="Grzebelus E."/>
            <person name="Grzebelus D."/>
            <person name="Ashrafi H."/>
            <person name="Zheng Z."/>
            <person name="Cheng S."/>
            <person name="Spooner D."/>
            <person name="Van Deynze A."/>
            <person name="Simon P."/>
        </authorList>
    </citation>
    <scope>NUCLEOTIDE SEQUENCE [LARGE SCALE GENOMIC DNA]</scope>
    <source>
        <tissue evidence="1">Leaf</tissue>
    </source>
</reference>
<protein>
    <submittedName>
        <fullName evidence="1">Uncharacterized protein</fullName>
    </submittedName>
</protein>
<organism evidence="1">
    <name type="scientific">Daucus carota subsp. sativus</name>
    <name type="common">Carrot</name>
    <dbReference type="NCBI Taxonomy" id="79200"/>
    <lineage>
        <taxon>Eukaryota</taxon>
        <taxon>Viridiplantae</taxon>
        <taxon>Streptophyta</taxon>
        <taxon>Embryophyta</taxon>
        <taxon>Tracheophyta</taxon>
        <taxon>Spermatophyta</taxon>
        <taxon>Magnoliopsida</taxon>
        <taxon>eudicotyledons</taxon>
        <taxon>Gunneridae</taxon>
        <taxon>Pentapetalae</taxon>
        <taxon>asterids</taxon>
        <taxon>campanulids</taxon>
        <taxon>Apiales</taxon>
        <taxon>Apiaceae</taxon>
        <taxon>Apioideae</taxon>
        <taxon>Scandiceae</taxon>
        <taxon>Daucinae</taxon>
        <taxon>Daucus</taxon>
        <taxon>Daucus sect. Daucus</taxon>
    </lineage>
</organism>
<sequence length="17" mass="1805">MAIKIPTDIVVSSFKVG</sequence>
<name>A0A166HR54_DAUCS</name>
<proteinExistence type="predicted"/>
<comment type="caution">
    <text evidence="1">The sequence shown here is derived from an EMBL/GenBank/DDBJ whole genome shotgun (WGS) entry which is preliminary data.</text>
</comment>
<gene>
    <name evidence="1" type="ORF">DCAR_002947</name>
</gene>
<evidence type="ECO:0000313" key="1">
    <source>
        <dbReference type="EMBL" id="KZN10291.1"/>
    </source>
</evidence>
<dbReference type="EMBL" id="LNRQ01000001">
    <property type="protein sequence ID" value="KZN10291.1"/>
    <property type="molecule type" value="Genomic_DNA"/>
</dbReference>
<dbReference type="AlphaFoldDB" id="A0A166HR54"/>
<accession>A0A166HR54</accession>